<comment type="caution">
    <text evidence="2">The sequence shown here is derived from an EMBL/GenBank/DDBJ whole genome shotgun (WGS) entry which is preliminary data.</text>
</comment>
<reference evidence="2" key="1">
    <citation type="submission" date="2021-06" db="EMBL/GenBank/DDBJ databases">
        <authorList>
            <person name="Kallberg Y."/>
            <person name="Tangrot J."/>
            <person name="Rosling A."/>
        </authorList>
    </citation>
    <scope>NUCLEOTIDE SEQUENCE</scope>
    <source>
        <strain evidence="2">CL551</strain>
    </source>
</reference>
<dbReference type="AlphaFoldDB" id="A0A9N9ERJ6"/>
<name>A0A9N9ERJ6_9GLOM</name>
<protein>
    <submittedName>
        <fullName evidence="2">16568_t:CDS:1</fullName>
    </submittedName>
</protein>
<evidence type="ECO:0000313" key="3">
    <source>
        <dbReference type="Proteomes" id="UP000789342"/>
    </source>
</evidence>
<sequence>KYYDVTDENTLQNKCSSEVEKAKDNERESKSEGQLRVCKEKGKRYGNTSSNNKMQPKILNIINDSFNQKKH</sequence>
<evidence type="ECO:0000256" key="1">
    <source>
        <dbReference type="SAM" id="MobiDB-lite"/>
    </source>
</evidence>
<feature type="compositionally biased region" description="Basic and acidic residues" evidence="1">
    <location>
        <begin position="17"/>
        <end position="40"/>
    </location>
</feature>
<accession>A0A9N9ERJ6</accession>
<gene>
    <name evidence="2" type="ORF">AMORRO_LOCUS11519</name>
</gene>
<keyword evidence="3" id="KW-1185">Reference proteome</keyword>
<evidence type="ECO:0000313" key="2">
    <source>
        <dbReference type="EMBL" id="CAG8688149.1"/>
    </source>
</evidence>
<dbReference type="Proteomes" id="UP000789342">
    <property type="component" value="Unassembled WGS sequence"/>
</dbReference>
<feature type="non-terminal residue" evidence="2">
    <location>
        <position position="1"/>
    </location>
</feature>
<feature type="compositionally biased region" description="Polar residues" evidence="1">
    <location>
        <begin position="62"/>
        <end position="71"/>
    </location>
</feature>
<dbReference type="EMBL" id="CAJVPV010014827">
    <property type="protein sequence ID" value="CAG8688149.1"/>
    <property type="molecule type" value="Genomic_DNA"/>
</dbReference>
<organism evidence="2 3">
    <name type="scientific">Acaulospora morrowiae</name>
    <dbReference type="NCBI Taxonomy" id="94023"/>
    <lineage>
        <taxon>Eukaryota</taxon>
        <taxon>Fungi</taxon>
        <taxon>Fungi incertae sedis</taxon>
        <taxon>Mucoromycota</taxon>
        <taxon>Glomeromycotina</taxon>
        <taxon>Glomeromycetes</taxon>
        <taxon>Diversisporales</taxon>
        <taxon>Acaulosporaceae</taxon>
        <taxon>Acaulospora</taxon>
    </lineage>
</organism>
<proteinExistence type="predicted"/>
<feature type="region of interest" description="Disordered" evidence="1">
    <location>
        <begin position="17"/>
        <end position="71"/>
    </location>
</feature>